<sequence length="327" mass="34268">MTYTKTVTLPVSPDDAFALVTRPERLRRWMGVTARIDLRAGGDWRWTVTPGKVAAGTVVEVEPGRRVVLDWGWDQMPGDDGALGTVTITIEPVADGSAVTLVHDGLTAEQEVSHAEGWDHFLGRLELAAAAGDAGPDAWAAAPDPIDEIVAGEAALAVVQQVLRQIGPADATRPTPCADFTVAELADHLLGSLVSFGAMAGVELSRPATDLDRLEDVVSTLAAEVLEAWRRRGLDGVATSQVGEAPAAVLAGIVPIELLLHAWDLAQATGATLTVSDPLVDYVAVLAERVVPGARGRAFADEVMPGADDDALTRLAAYSGRTPLALV</sequence>
<dbReference type="InterPro" id="IPR017520">
    <property type="entry name" value="CHP03086"/>
</dbReference>
<dbReference type="InterPro" id="IPR034660">
    <property type="entry name" value="DinB/YfiT-like"/>
</dbReference>
<dbReference type="Proteomes" id="UP001597229">
    <property type="component" value="Unassembled WGS sequence"/>
</dbReference>
<dbReference type="InterPro" id="IPR013538">
    <property type="entry name" value="ASHA1/2-like_C"/>
</dbReference>
<dbReference type="CDD" id="cd07814">
    <property type="entry name" value="SRPBCC_CalC_Aha1-like"/>
    <property type="match status" value="1"/>
</dbReference>
<organism evidence="3 4">
    <name type="scientific">Nocardioides ginsengisoli</name>
    <dbReference type="NCBI Taxonomy" id="363868"/>
    <lineage>
        <taxon>Bacteria</taxon>
        <taxon>Bacillati</taxon>
        <taxon>Actinomycetota</taxon>
        <taxon>Actinomycetes</taxon>
        <taxon>Propionibacteriales</taxon>
        <taxon>Nocardioidaceae</taxon>
        <taxon>Nocardioides</taxon>
    </lineage>
</organism>
<dbReference type="SUPFAM" id="SSF55961">
    <property type="entry name" value="Bet v1-like"/>
    <property type="match status" value="1"/>
</dbReference>
<comment type="similarity">
    <text evidence="1">Belongs to the AHA1 family.</text>
</comment>
<evidence type="ECO:0000313" key="3">
    <source>
        <dbReference type="EMBL" id="MFD1249531.1"/>
    </source>
</evidence>
<evidence type="ECO:0000313" key="4">
    <source>
        <dbReference type="Proteomes" id="UP001597229"/>
    </source>
</evidence>
<accession>A0ABW3W2J6</accession>
<dbReference type="NCBIfam" id="TIGR03086">
    <property type="entry name" value="TIGR03086 family metal-binding protein"/>
    <property type="match status" value="1"/>
</dbReference>
<evidence type="ECO:0000259" key="2">
    <source>
        <dbReference type="Pfam" id="PF08327"/>
    </source>
</evidence>
<dbReference type="NCBIfam" id="TIGR03083">
    <property type="entry name" value="maleylpyruvate isomerase family mycothiol-dependent enzyme"/>
    <property type="match status" value="1"/>
</dbReference>
<dbReference type="RefSeq" id="WP_367919871.1">
    <property type="nucleotide sequence ID" value="NZ_BAABAC010000024.1"/>
</dbReference>
<name>A0ABW3W2J6_9ACTN</name>
<dbReference type="EMBL" id="JBHTLX010000021">
    <property type="protein sequence ID" value="MFD1249531.1"/>
    <property type="molecule type" value="Genomic_DNA"/>
</dbReference>
<dbReference type="Pfam" id="PF08327">
    <property type="entry name" value="AHSA1"/>
    <property type="match status" value="1"/>
</dbReference>
<protein>
    <submittedName>
        <fullName evidence="3">TIGR03086 family metal-binding protein</fullName>
    </submittedName>
</protein>
<dbReference type="SUPFAM" id="SSF109854">
    <property type="entry name" value="DinB/YfiT-like putative metalloenzymes"/>
    <property type="match status" value="1"/>
</dbReference>
<keyword evidence="4" id="KW-1185">Reference proteome</keyword>
<dbReference type="InterPro" id="IPR017517">
    <property type="entry name" value="Maleyloyr_isom"/>
</dbReference>
<dbReference type="Gene3D" id="3.30.530.20">
    <property type="match status" value="1"/>
</dbReference>
<comment type="caution">
    <text evidence="3">The sequence shown here is derived from an EMBL/GenBank/DDBJ whole genome shotgun (WGS) entry which is preliminary data.</text>
</comment>
<proteinExistence type="inferred from homology"/>
<gene>
    <name evidence="3" type="ORF">ACFQ3F_17150</name>
</gene>
<evidence type="ECO:0000256" key="1">
    <source>
        <dbReference type="ARBA" id="ARBA00006817"/>
    </source>
</evidence>
<feature type="domain" description="Activator of Hsp90 ATPase homologue 1/2-like C-terminal" evidence="2">
    <location>
        <begin position="11"/>
        <end position="126"/>
    </location>
</feature>
<reference evidence="4" key="1">
    <citation type="journal article" date="2019" name="Int. J. Syst. Evol. Microbiol.">
        <title>The Global Catalogue of Microorganisms (GCM) 10K type strain sequencing project: providing services to taxonomists for standard genome sequencing and annotation.</title>
        <authorList>
            <consortium name="The Broad Institute Genomics Platform"/>
            <consortium name="The Broad Institute Genome Sequencing Center for Infectious Disease"/>
            <person name="Wu L."/>
            <person name="Ma J."/>
        </authorList>
    </citation>
    <scope>NUCLEOTIDE SEQUENCE [LARGE SCALE GENOMIC DNA]</scope>
    <source>
        <strain evidence="4">CCUG 52478</strain>
    </source>
</reference>
<dbReference type="InterPro" id="IPR023393">
    <property type="entry name" value="START-like_dom_sf"/>
</dbReference>